<reference evidence="3 4" key="1">
    <citation type="submission" date="2015-08" db="EMBL/GenBank/DDBJ databases">
        <title>Next Generation Sequencing and Analysis of the Genome of Puccinia sorghi L Schw, the Causal Agent of Maize Common Rust.</title>
        <authorList>
            <person name="Rochi L."/>
            <person name="Burguener G."/>
            <person name="Darino M."/>
            <person name="Turjanski A."/>
            <person name="Kreff E."/>
            <person name="Dieguez M.J."/>
            <person name="Sacco F."/>
        </authorList>
    </citation>
    <scope>NUCLEOTIDE SEQUENCE [LARGE SCALE GENOMIC DNA]</scope>
    <source>
        <strain evidence="3 4">RO10H11247</strain>
    </source>
</reference>
<name>A0A0L6VG56_9BASI</name>
<dbReference type="SUPFAM" id="SSF48464">
    <property type="entry name" value="ENTH/VHS domain"/>
    <property type="match status" value="1"/>
</dbReference>
<feature type="compositionally biased region" description="Polar residues" evidence="1">
    <location>
        <begin position="353"/>
        <end position="365"/>
    </location>
</feature>
<dbReference type="GO" id="GO:0043130">
    <property type="term" value="F:ubiquitin binding"/>
    <property type="evidence" value="ECO:0007669"/>
    <property type="project" value="InterPro"/>
</dbReference>
<sequence>MPSLFSDPTKAKELFTRPRTAVTDWIERICRLDKESAQTDLNGFVIELVQSINLQPTGPEEASRAIRKQLKHGSPSQQAKALTTLEALVLNGGHRFRTTFADARLVETLKSLISDPRTDPILRRRLLTMTQDWERIYGSDPKMIVPASLFKSCGGWEKLERISSSSSSNKSKSSIQRSMITGIDQPASVKEVDPSVSKAQLKMQQKQAKKRKQLLKSSQIDQRYRTELVLPASNSSHLKFDLNKEKPRILQTLASASQSANNLVNRLQLIGADSVSHDCIAGKLAENAKASQRVLIGYIQTVSEHDSEGEYLGTLLNTNAQVVAALELYNELGKSKLESSQIDEIAKRHDNAQIGTPQPGSNSEPNLFDDFNCAVGDPDEDHTRSPVNDLFGLDFSHTASLASLDNLPTPLIPNPAGGAQESQANYDPGTLSDYSDFDDSASLSDETSDEMSGSTPLPPPASKNPFFQYLNPTDASPKPPLSPSEPLDPFADPFADSGSNVVTTTRHSNMITSRVI</sequence>
<dbReference type="GO" id="GO:0035091">
    <property type="term" value="F:phosphatidylinositol binding"/>
    <property type="evidence" value="ECO:0007669"/>
    <property type="project" value="InterPro"/>
</dbReference>
<dbReference type="PANTHER" id="PTHR47789">
    <property type="entry name" value="LAS SEVENTEEN-BINDING PROTEIN 5"/>
    <property type="match status" value="1"/>
</dbReference>
<evidence type="ECO:0000313" key="4">
    <source>
        <dbReference type="Proteomes" id="UP000037035"/>
    </source>
</evidence>
<dbReference type="GO" id="GO:0007034">
    <property type="term" value="P:vacuolar transport"/>
    <property type="evidence" value="ECO:0007669"/>
    <property type="project" value="UniProtKB-ARBA"/>
</dbReference>
<evidence type="ECO:0000259" key="2">
    <source>
        <dbReference type="PROSITE" id="PS50179"/>
    </source>
</evidence>
<evidence type="ECO:0000313" key="3">
    <source>
        <dbReference type="EMBL" id="KNZ59761.1"/>
    </source>
</evidence>
<dbReference type="Pfam" id="PF00790">
    <property type="entry name" value="VHS"/>
    <property type="match status" value="1"/>
</dbReference>
<gene>
    <name evidence="3" type="ORF">VP01_1667g2</name>
</gene>
<dbReference type="GO" id="GO:0030479">
    <property type="term" value="C:actin cortical patch"/>
    <property type="evidence" value="ECO:0007669"/>
    <property type="project" value="TreeGrafter"/>
</dbReference>
<feature type="domain" description="VHS" evidence="2">
    <location>
        <begin position="45"/>
        <end position="143"/>
    </location>
</feature>
<feature type="compositionally biased region" description="Polar residues" evidence="1">
    <location>
        <begin position="497"/>
        <end position="516"/>
    </location>
</feature>
<feature type="region of interest" description="Disordered" evidence="1">
    <location>
        <begin position="406"/>
        <end position="516"/>
    </location>
</feature>
<dbReference type="AlphaFoldDB" id="A0A0L6VG56"/>
<protein>
    <recommendedName>
        <fullName evidence="2">VHS domain-containing protein</fullName>
    </recommendedName>
</protein>
<keyword evidence="4" id="KW-1185">Reference proteome</keyword>
<dbReference type="Proteomes" id="UP000037035">
    <property type="component" value="Unassembled WGS sequence"/>
</dbReference>
<dbReference type="GO" id="GO:0051666">
    <property type="term" value="P:actin cortical patch localization"/>
    <property type="evidence" value="ECO:0007669"/>
    <property type="project" value="TreeGrafter"/>
</dbReference>
<dbReference type="InterPro" id="IPR045007">
    <property type="entry name" value="LSB5"/>
</dbReference>
<dbReference type="VEuPathDB" id="FungiDB:VP01_1667g2"/>
<dbReference type="SUPFAM" id="SSF89009">
    <property type="entry name" value="GAT-like domain"/>
    <property type="match status" value="1"/>
</dbReference>
<dbReference type="PANTHER" id="PTHR47789:SF1">
    <property type="entry name" value="LAS SEVENTEEN-BINDING PROTEIN 5"/>
    <property type="match status" value="1"/>
</dbReference>
<comment type="caution">
    <text evidence="3">The sequence shown here is derived from an EMBL/GenBank/DDBJ whole genome shotgun (WGS) entry which is preliminary data.</text>
</comment>
<dbReference type="InterPro" id="IPR008942">
    <property type="entry name" value="ENTH_VHS"/>
</dbReference>
<dbReference type="Gene3D" id="1.25.40.90">
    <property type="match status" value="1"/>
</dbReference>
<dbReference type="STRING" id="27349.A0A0L6VG56"/>
<evidence type="ECO:0000256" key="1">
    <source>
        <dbReference type="SAM" id="MobiDB-lite"/>
    </source>
</evidence>
<dbReference type="CDD" id="cd16980">
    <property type="entry name" value="VHS_Lsb5"/>
    <property type="match status" value="1"/>
</dbReference>
<dbReference type="GO" id="GO:0006897">
    <property type="term" value="P:endocytosis"/>
    <property type="evidence" value="ECO:0007669"/>
    <property type="project" value="InterPro"/>
</dbReference>
<dbReference type="SMART" id="SM00288">
    <property type="entry name" value="VHS"/>
    <property type="match status" value="1"/>
</dbReference>
<dbReference type="OrthoDB" id="10068368at2759"/>
<dbReference type="InterPro" id="IPR002014">
    <property type="entry name" value="VHS_dom"/>
</dbReference>
<feature type="compositionally biased region" description="Polar residues" evidence="1">
    <location>
        <begin position="441"/>
        <end position="455"/>
    </location>
</feature>
<dbReference type="PROSITE" id="PS50179">
    <property type="entry name" value="VHS"/>
    <property type="match status" value="1"/>
</dbReference>
<dbReference type="GO" id="GO:0007015">
    <property type="term" value="P:actin filament organization"/>
    <property type="evidence" value="ECO:0007669"/>
    <property type="project" value="InterPro"/>
</dbReference>
<feature type="region of interest" description="Disordered" evidence="1">
    <location>
        <begin position="352"/>
        <end position="385"/>
    </location>
</feature>
<accession>A0A0L6VG56</accession>
<organism evidence="3 4">
    <name type="scientific">Puccinia sorghi</name>
    <dbReference type="NCBI Taxonomy" id="27349"/>
    <lineage>
        <taxon>Eukaryota</taxon>
        <taxon>Fungi</taxon>
        <taxon>Dikarya</taxon>
        <taxon>Basidiomycota</taxon>
        <taxon>Pucciniomycotina</taxon>
        <taxon>Pucciniomycetes</taxon>
        <taxon>Pucciniales</taxon>
        <taxon>Pucciniaceae</taxon>
        <taxon>Puccinia</taxon>
    </lineage>
</organism>
<proteinExistence type="predicted"/>
<dbReference type="EMBL" id="LAVV01006467">
    <property type="protein sequence ID" value="KNZ59761.1"/>
    <property type="molecule type" value="Genomic_DNA"/>
</dbReference>